<evidence type="ECO:0000313" key="6">
    <source>
        <dbReference type="EMBL" id="MBO1928439.1"/>
    </source>
</evidence>
<evidence type="ECO:0000256" key="1">
    <source>
        <dbReference type="ARBA" id="ARBA00001554"/>
    </source>
</evidence>
<dbReference type="Pfam" id="PF01329">
    <property type="entry name" value="Pterin_4a"/>
    <property type="match status" value="1"/>
</dbReference>
<evidence type="ECO:0000313" key="5">
    <source>
        <dbReference type="EMBL" id="MBO1927021.1"/>
    </source>
</evidence>
<feature type="non-terminal residue" evidence="5">
    <location>
        <position position="1"/>
    </location>
</feature>
<dbReference type="Proteomes" id="UP000664835">
    <property type="component" value="Unassembled WGS sequence"/>
</dbReference>
<dbReference type="InterPro" id="IPR036428">
    <property type="entry name" value="PCD_sf"/>
</dbReference>
<comment type="catalytic activity">
    <reaction evidence="1">
        <text>(4aS,6R)-4a-hydroxy-L-erythro-5,6,7,8-tetrahydrobiopterin = (6R)-L-erythro-6,7-dihydrobiopterin + H2O</text>
        <dbReference type="Rhea" id="RHEA:11920"/>
        <dbReference type="ChEBI" id="CHEBI:15377"/>
        <dbReference type="ChEBI" id="CHEBI:15642"/>
        <dbReference type="ChEBI" id="CHEBI:43120"/>
        <dbReference type="EC" id="4.2.1.96"/>
    </reaction>
</comment>
<keyword evidence="7" id="KW-1185">Reference proteome</keyword>
<keyword evidence="4" id="KW-0456">Lyase</keyword>
<dbReference type="EC" id="4.2.1.96" evidence="3"/>
<dbReference type="EMBL" id="JAGETV010000043">
    <property type="protein sequence ID" value="MBO1928439.1"/>
    <property type="molecule type" value="Genomic_DNA"/>
</dbReference>
<dbReference type="SUPFAM" id="SSF55248">
    <property type="entry name" value="PCD-like"/>
    <property type="match status" value="1"/>
</dbReference>
<dbReference type="RefSeq" id="WP_208148471.1">
    <property type="nucleotide sequence ID" value="NZ_JAGETV010000007.1"/>
</dbReference>
<evidence type="ECO:0000313" key="7">
    <source>
        <dbReference type="Proteomes" id="UP000664835"/>
    </source>
</evidence>
<evidence type="ECO:0000256" key="2">
    <source>
        <dbReference type="ARBA" id="ARBA00006472"/>
    </source>
</evidence>
<protein>
    <recommendedName>
        <fullName evidence="3">4a-hydroxytetrahydrobiopterin dehydratase</fullName>
        <ecNumber evidence="3">4.2.1.96</ecNumber>
    </recommendedName>
</protein>
<name>A0ABS3Q401_9GAMM</name>
<evidence type="ECO:0000256" key="4">
    <source>
        <dbReference type="ARBA" id="ARBA00023239"/>
    </source>
</evidence>
<sequence>ILRDFLDEVADVADNVGHHPNLSFGREHVSVIIYAQNQESGLSDTDFNLAQGIDDAFSKTQETAE</sequence>
<evidence type="ECO:0000256" key="3">
    <source>
        <dbReference type="ARBA" id="ARBA00013252"/>
    </source>
</evidence>
<dbReference type="InterPro" id="IPR001533">
    <property type="entry name" value="Pterin_deHydtase"/>
</dbReference>
<organism evidence="5 7">
    <name type="scientific">Thiomicrorhabdus marina</name>
    <dbReference type="NCBI Taxonomy" id="2818442"/>
    <lineage>
        <taxon>Bacteria</taxon>
        <taxon>Pseudomonadati</taxon>
        <taxon>Pseudomonadota</taxon>
        <taxon>Gammaproteobacteria</taxon>
        <taxon>Thiotrichales</taxon>
        <taxon>Piscirickettsiaceae</taxon>
        <taxon>Thiomicrorhabdus</taxon>
    </lineage>
</organism>
<gene>
    <name evidence="5" type="ORF">J3998_05475</name>
    <name evidence="6" type="ORF">J3998_12745</name>
</gene>
<dbReference type="EMBL" id="JAGETV010000007">
    <property type="protein sequence ID" value="MBO1927021.1"/>
    <property type="molecule type" value="Genomic_DNA"/>
</dbReference>
<comment type="caution">
    <text evidence="5">The sequence shown here is derived from an EMBL/GenBank/DDBJ whole genome shotgun (WGS) entry which is preliminary data.</text>
</comment>
<comment type="similarity">
    <text evidence="2">Belongs to the pterin-4-alpha-carbinolamine dehydratase family.</text>
</comment>
<reference evidence="5 7" key="1">
    <citation type="submission" date="2021-03" db="EMBL/GenBank/DDBJ databases">
        <title>Thiomicrorhabdus sp.nov.,novel sulfur-oxidizing bacteria isolated from coastal sediment.</title>
        <authorList>
            <person name="Liu X."/>
        </authorList>
    </citation>
    <scope>NUCLEOTIDE SEQUENCE [LARGE SCALE GENOMIC DNA]</scope>
    <source>
        <strain evidence="5 7">6S2-11</strain>
    </source>
</reference>
<proteinExistence type="inferred from homology"/>
<accession>A0ABS3Q401</accession>
<dbReference type="Gene3D" id="3.30.1360.20">
    <property type="entry name" value="Transcriptional coactivator/pterin dehydratase"/>
    <property type="match status" value="1"/>
</dbReference>